<dbReference type="SUPFAM" id="SSF51366">
    <property type="entry name" value="Ribulose-phoshate binding barrel"/>
    <property type="match status" value="1"/>
</dbReference>
<gene>
    <name evidence="5" type="ORF">SAMN06265339_1660</name>
</gene>
<evidence type="ECO:0000259" key="4">
    <source>
        <dbReference type="Pfam" id="PF16325"/>
    </source>
</evidence>
<dbReference type="Pfam" id="PF16325">
    <property type="entry name" value="Peptidase_U32_C"/>
    <property type="match status" value="1"/>
</dbReference>
<name>A0ABY1NVH1_9BACT</name>
<organism evidence="5 6">
    <name type="scientific">Desulfurobacterium pacificum</name>
    <dbReference type="NCBI Taxonomy" id="240166"/>
    <lineage>
        <taxon>Bacteria</taxon>
        <taxon>Pseudomonadati</taxon>
        <taxon>Aquificota</taxon>
        <taxon>Aquificia</taxon>
        <taxon>Desulfurobacteriales</taxon>
        <taxon>Desulfurobacteriaceae</taxon>
        <taxon>Desulfurobacterium</taxon>
    </lineage>
</organism>
<protein>
    <submittedName>
        <fullName evidence="5">Protease</fullName>
    </submittedName>
</protein>
<comment type="similarity">
    <text evidence="3">Belongs to the peptidase U32 family.</text>
</comment>
<evidence type="ECO:0000313" key="5">
    <source>
        <dbReference type="EMBL" id="SMP19028.1"/>
    </source>
</evidence>
<dbReference type="Pfam" id="PF01136">
    <property type="entry name" value="Peptidase_U32"/>
    <property type="match status" value="1"/>
</dbReference>
<reference evidence="5 6" key="1">
    <citation type="submission" date="2017-05" db="EMBL/GenBank/DDBJ databases">
        <authorList>
            <person name="Varghese N."/>
            <person name="Submissions S."/>
        </authorList>
    </citation>
    <scope>NUCLEOTIDE SEQUENCE [LARGE SCALE GENOMIC DNA]</scope>
    <source>
        <strain evidence="5 6">DSM 15522</strain>
    </source>
</reference>
<dbReference type="InterPro" id="IPR001539">
    <property type="entry name" value="Peptidase_U32"/>
</dbReference>
<dbReference type="InterPro" id="IPR051454">
    <property type="entry name" value="RNA/ubiquinone_mod_enzymes"/>
</dbReference>
<keyword evidence="6" id="KW-1185">Reference proteome</keyword>
<dbReference type="PANTHER" id="PTHR30217">
    <property type="entry name" value="PEPTIDASE U32 FAMILY"/>
    <property type="match status" value="1"/>
</dbReference>
<evidence type="ECO:0000256" key="1">
    <source>
        <dbReference type="ARBA" id="ARBA00022670"/>
    </source>
</evidence>
<proteinExistence type="inferred from homology"/>
<dbReference type="InterPro" id="IPR032525">
    <property type="entry name" value="Peptidase_U32_C"/>
</dbReference>
<accession>A0ABY1NVH1</accession>
<sequence>MKKPEVLSPAGNLEKLRFAVEYGADAVYLGGRIFNLRERAGNFSVEEMAEGIEYAHSRRKKVYVTLNAFAKNRDFDELKAYVKEVASLKPDSFIVSDLGILSLVKEVAPEVDIHVSTQANVTNYKAVEIFKALGVKRVVLARELSIPEIAEIKERVPDVELEVFVHGAMCMAYSGRCLLSDYLTYRASNKGACSQSCRWKYYVVEEKRPGEFYEIEEDSKGTYIFNSKDLCALPVLPELVKAGVDSFKIEGRVKSAYYVAVVTSVYRKAVDLLFKSPEEFKRSVPFLMEELKKVSHRPYTLGFLVPEKKEIKQHYESSSYIRNYQFLAVYDGSFWNVKNRFSVGEEVEVFQPGVKVQKVKVESIALLDNLEFIEEVHPNYRVKISFDRAVEITPYAILRKRK</sequence>
<comment type="caution">
    <text evidence="5">The sequence shown here is derived from an EMBL/GenBank/DDBJ whole genome shotgun (WGS) entry which is preliminary data.</text>
</comment>
<dbReference type="PANTHER" id="PTHR30217:SF6">
    <property type="entry name" value="TRNA HYDROXYLATION PROTEIN P"/>
    <property type="match status" value="1"/>
</dbReference>
<keyword evidence="2" id="KW-0378">Hydrolase</keyword>
<dbReference type="EMBL" id="FXUB01000006">
    <property type="protein sequence ID" value="SMP19028.1"/>
    <property type="molecule type" value="Genomic_DNA"/>
</dbReference>
<evidence type="ECO:0000313" key="6">
    <source>
        <dbReference type="Proteomes" id="UP001157911"/>
    </source>
</evidence>
<dbReference type="GO" id="GO:0008233">
    <property type="term" value="F:peptidase activity"/>
    <property type="evidence" value="ECO:0007669"/>
    <property type="project" value="UniProtKB-KW"/>
</dbReference>
<keyword evidence="1 5" id="KW-0645">Protease</keyword>
<dbReference type="Gene3D" id="2.40.30.10">
    <property type="entry name" value="Translation factors"/>
    <property type="match status" value="1"/>
</dbReference>
<evidence type="ECO:0000256" key="2">
    <source>
        <dbReference type="ARBA" id="ARBA00022801"/>
    </source>
</evidence>
<dbReference type="Proteomes" id="UP001157911">
    <property type="component" value="Unassembled WGS sequence"/>
</dbReference>
<dbReference type="InterPro" id="IPR011060">
    <property type="entry name" value="RibuloseP-bd_barrel"/>
</dbReference>
<feature type="domain" description="Peptidase family U32 C-terminal" evidence="4">
    <location>
        <begin position="336"/>
        <end position="399"/>
    </location>
</feature>
<dbReference type="GO" id="GO:0006508">
    <property type="term" value="P:proteolysis"/>
    <property type="evidence" value="ECO:0007669"/>
    <property type="project" value="UniProtKB-KW"/>
</dbReference>
<dbReference type="RefSeq" id="WP_283401096.1">
    <property type="nucleotide sequence ID" value="NZ_FXUB01000006.1"/>
</dbReference>
<dbReference type="PROSITE" id="PS01276">
    <property type="entry name" value="PEPTIDASE_U32"/>
    <property type="match status" value="1"/>
</dbReference>
<evidence type="ECO:0000256" key="3">
    <source>
        <dbReference type="ARBA" id="ARBA00038374"/>
    </source>
</evidence>